<gene>
    <name evidence="7" type="primary">LRRC66</name>
</gene>
<reference evidence="7" key="1">
    <citation type="submission" date="2025-08" db="UniProtKB">
        <authorList>
            <consortium name="RefSeq"/>
        </authorList>
    </citation>
    <scope>IDENTIFICATION</scope>
</reference>
<dbReference type="InterPro" id="IPR032675">
    <property type="entry name" value="LRR_dom_sf"/>
</dbReference>
<evidence type="ECO:0000256" key="3">
    <source>
        <dbReference type="SAM" id="MobiDB-lite"/>
    </source>
</evidence>
<feature type="signal peptide" evidence="5">
    <location>
        <begin position="1"/>
        <end position="20"/>
    </location>
</feature>
<dbReference type="Proteomes" id="UP000694923">
    <property type="component" value="Unplaced"/>
</dbReference>
<dbReference type="PANTHER" id="PTHR24369">
    <property type="entry name" value="ANTIGEN BSP, PUTATIVE-RELATED"/>
    <property type="match status" value="1"/>
</dbReference>
<feature type="region of interest" description="Disordered" evidence="3">
    <location>
        <begin position="339"/>
        <end position="366"/>
    </location>
</feature>
<dbReference type="InterPro" id="IPR050541">
    <property type="entry name" value="LRR_TM_domain-containing"/>
</dbReference>
<evidence type="ECO:0000256" key="1">
    <source>
        <dbReference type="ARBA" id="ARBA00022614"/>
    </source>
</evidence>
<feature type="compositionally biased region" description="Basic and acidic residues" evidence="3">
    <location>
        <begin position="356"/>
        <end position="366"/>
    </location>
</feature>
<keyword evidence="1" id="KW-0433">Leucine-rich repeat</keyword>
<keyword evidence="4" id="KW-1133">Transmembrane helix</keyword>
<evidence type="ECO:0000256" key="5">
    <source>
        <dbReference type="SAM" id="SignalP"/>
    </source>
</evidence>
<keyword evidence="4" id="KW-0812">Transmembrane</keyword>
<dbReference type="GeneID" id="103602624"/>
<organism evidence="6 7">
    <name type="scientific">Galeopterus variegatus</name>
    <name type="common">Malayan flying lemur</name>
    <name type="synonym">Cynocephalus variegatus</name>
    <dbReference type="NCBI Taxonomy" id="482537"/>
    <lineage>
        <taxon>Eukaryota</taxon>
        <taxon>Metazoa</taxon>
        <taxon>Chordata</taxon>
        <taxon>Craniata</taxon>
        <taxon>Vertebrata</taxon>
        <taxon>Euteleostomi</taxon>
        <taxon>Mammalia</taxon>
        <taxon>Eutheria</taxon>
        <taxon>Euarchontoglires</taxon>
        <taxon>Dermoptera</taxon>
        <taxon>Cynocephalidae</taxon>
        <taxon>Galeopterus</taxon>
    </lineage>
</organism>
<proteinExistence type="predicted"/>
<evidence type="ECO:0000313" key="6">
    <source>
        <dbReference type="Proteomes" id="UP000694923"/>
    </source>
</evidence>
<dbReference type="InterPro" id="IPR001611">
    <property type="entry name" value="Leu-rich_rpt"/>
</dbReference>
<keyword evidence="6" id="KW-1185">Reference proteome</keyword>
<evidence type="ECO:0000256" key="2">
    <source>
        <dbReference type="ARBA" id="ARBA00022737"/>
    </source>
</evidence>
<dbReference type="PANTHER" id="PTHR24369:SF213">
    <property type="entry name" value="INSULIN LIKE GROWTH FACTOR BINDING PROTEIN ACID LABILE SUBUNIT"/>
    <property type="match status" value="1"/>
</dbReference>
<dbReference type="RefSeq" id="XP_008585265.1">
    <property type="nucleotide sequence ID" value="XM_008587043.1"/>
</dbReference>
<keyword evidence="4" id="KW-0472">Membrane</keyword>
<feature type="chain" id="PRO_5046528817" evidence="5">
    <location>
        <begin position="21"/>
        <end position="827"/>
    </location>
</feature>
<dbReference type="InterPro" id="IPR003591">
    <property type="entry name" value="Leu-rich_rpt_typical-subtyp"/>
</dbReference>
<keyword evidence="2" id="KW-0677">Repeat</keyword>
<evidence type="ECO:0000313" key="7">
    <source>
        <dbReference type="RefSeq" id="XP_008585265.1"/>
    </source>
</evidence>
<feature type="region of interest" description="Disordered" evidence="3">
    <location>
        <begin position="720"/>
        <end position="754"/>
    </location>
</feature>
<dbReference type="Gene3D" id="3.80.10.10">
    <property type="entry name" value="Ribonuclease Inhibitor"/>
    <property type="match status" value="1"/>
</dbReference>
<dbReference type="SMART" id="SM00369">
    <property type="entry name" value="LRR_TYP"/>
    <property type="match status" value="5"/>
</dbReference>
<name>A0ABM0RXC4_GALVR</name>
<dbReference type="PROSITE" id="PS51450">
    <property type="entry name" value="LRR"/>
    <property type="match status" value="4"/>
</dbReference>
<evidence type="ECO:0000256" key="4">
    <source>
        <dbReference type="SAM" id="Phobius"/>
    </source>
</evidence>
<protein>
    <submittedName>
        <fullName evidence="7">Leucine-rich repeat-containing protein 66</fullName>
    </submittedName>
</protein>
<dbReference type="SUPFAM" id="SSF52058">
    <property type="entry name" value="L domain-like"/>
    <property type="match status" value="1"/>
</dbReference>
<dbReference type="Pfam" id="PF13855">
    <property type="entry name" value="LRR_8"/>
    <property type="match status" value="1"/>
</dbReference>
<feature type="transmembrane region" description="Helical" evidence="4">
    <location>
        <begin position="373"/>
        <end position="395"/>
    </location>
</feature>
<sequence>MTNFYFRIIVIGLYFTGTMTNPSRKSSILFNSECQWNEYLLANCSFTAKHDIPVDISQTAAKVDVSFSFFRVLLQSHMKKEDWKIKCLDLSNNLISKITLSPLTYLHALEILNLSNNAIHSIPLDLPRPKFLFVKCYRSSFRSGLPFLRVLILRRNKLIYIPKGLWKLKSLQSLDLSFNGILQIGLSDFHNCLKLEHLYLKSNKIFKIHPEAFKDLKKLQVVDLSNNALATILPMLILALELPHLEVDLADNQWQCDSSMAVFQNVISESWRKKWNVICNKSTGNEEAYWGTSKSRISREAHLPHFNLNHMKSLMRSKAEKHWEGRYMRFSTLGRKTRMVSDLREKQSPQPRRVRNARDVHTTGRKKDDSQHLALAVCLSVFITFFVAFCLGAFARPYVDRLWRHRCRNKSPGSNNAHSNEGFYDDIEAAGNIQRPRADLHPAFHDLNLCENQDGFLVTEPSPHTAVIPEQTLGKEPGSQQSSERYRHNPGAGSRTANVLPNGSTARAILRGHPNADKDGLISAAQGHIYKNNVLRESNYETVAPEDDLHEHARGVSSVAGTLQTVSGSTRNDSNELDLSLSREMTASLSKMPTHTNAQRTGENRERWGTEQLPWEITGSQMGFPKEARVSADIHLLSTQHHRLQGAHVEEEPSACCSTITHSDLGDTGPAVLPPGWGSVLDVTPAKEEPVQECVPSDTQYEVDTNCDSDEGSLFTLSSVSSEGAGDVTGEEAQGEVSCGAREPPQDESPGLSKDSIMSVESLEGNIAFQKILGKCENQEDGFEKCLLSGPDSGLYETQQKRTNSVDILLQTPTCPGEVPLDPDNSP</sequence>
<feature type="region of interest" description="Disordered" evidence="3">
    <location>
        <begin position="469"/>
        <end position="500"/>
    </location>
</feature>
<accession>A0ABM0RXC4</accession>
<keyword evidence="5" id="KW-0732">Signal</keyword>